<sequence length="597" mass="65430">MAQALLFIEPSSLPVTGEVLHQVYKTYGVVAVQVLTTRPWGVEAFVWFRSSCDAERACSDTNGRNIYDGCCLLDVEQVQPSNRNGVDMTLTKCSTSVPSYAITKPDAESTPTTLEHVFPSTMSPSAASTTSAVTTMSASLAEAMEAEASMNKVVENSGKTIKDLCTKIDRMLEAFLDTKEDLPVRKDSTRDVAATSTTTKSVPNTLEVSNETNSISGNEANSISLVDTNELCMGTTTKCLMKGNEQMINDDDEGQDMANNEWIELIEMETKFTPMYLCLGDPWLALNAISLRNLIWYLSRDLGVAGLSFVPSKLEVLYHCLVLGSVCIASSPPEPPWREAVPRYKDQVFSGSRPLPWPDPWYTQGSGRVVVKTSQYGHYWGNPANGLEAPRESKIMLLSCVSSWDALWAEPQQFGICVSIDDAGMVLFILPTSCPTSNKWRRGLSSGGMADHMFQKVQEIGANRQEVWFLIELEDLLALLPPPEQTSYPDCDDVGLEGFAMRVQHAVTALRFAEQALSFDTFNEVISLIFTKPIPPLAHATKRKARSSIALELRCATYAHAQATIALTRIAPPLTTSPTPANNIAHAIDANQQDKSA</sequence>
<dbReference type="EnsemblPlants" id="OMERI01G00150.1">
    <property type="protein sequence ID" value="OMERI01G00150.1"/>
    <property type="gene ID" value="OMERI01G00150"/>
</dbReference>
<evidence type="ECO:0000313" key="2">
    <source>
        <dbReference type="EnsemblPlants" id="OMERI01G00150.1"/>
    </source>
</evidence>
<evidence type="ECO:0000313" key="3">
    <source>
        <dbReference type="Proteomes" id="UP000008021"/>
    </source>
</evidence>
<keyword evidence="3" id="KW-1185">Reference proteome</keyword>
<dbReference type="InterPro" id="IPR035979">
    <property type="entry name" value="RBD_domain_sf"/>
</dbReference>
<dbReference type="Pfam" id="PF11835">
    <property type="entry name" value="RRM_8"/>
    <property type="match status" value="1"/>
</dbReference>
<dbReference type="eggNOG" id="KOG1190">
    <property type="taxonomic scope" value="Eukaryota"/>
</dbReference>
<dbReference type="InterPro" id="IPR012677">
    <property type="entry name" value="Nucleotide-bd_a/b_plait_sf"/>
</dbReference>
<dbReference type="CDD" id="cd12422">
    <property type="entry name" value="RRM2_PTBP1_hnRNPL_like"/>
    <property type="match status" value="1"/>
</dbReference>
<organism evidence="2">
    <name type="scientific">Oryza meridionalis</name>
    <dbReference type="NCBI Taxonomy" id="40149"/>
    <lineage>
        <taxon>Eukaryota</taxon>
        <taxon>Viridiplantae</taxon>
        <taxon>Streptophyta</taxon>
        <taxon>Embryophyta</taxon>
        <taxon>Tracheophyta</taxon>
        <taxon>Spermatophyta</taxon>
        <taxon>Magnoliopsida</taxon>
        <taxon>Liliopsida</taxon>
        <taxon>Poales</taxon>
        <taxon>Poaceae</taxon>
        <taxon>BOP clade</taxon>
        <taxon>Oryzoideae</taxon>
        <taxon>Oryzeae</taxon>
        <taxon>Oryzinae</taxon>
        <taxon>Oryza</taxon>
    </lineage>
</organism>
<reference evidence="2" key="2">
    <citation type="submission" date="2018-05" db="EMBL/GenBank/DDBJ databases">
        <title>OmerRS3 (Oryza meridionalis Reference Sequence Version 3).</title>
        <authorList>
            <person name="Zhang J."/>
            <person name="Kudrna D."/>
            <person name="Lee S."/>
            <person name="Talag J."/>
            <person name="Welchert J."/>
            <person name="Wing R.A."/>
        </authorList>
    </citation>
    <scope>NUCLEOTIDE SEQUENCE [LARGE SCALE GENOMIC DNA]</scope>
    <source>
        <strain evidence="2">cv. OR44</strain>
    </source>
</reference>
<dbReference type="SUPFAM" id="SSF54928">
    <property type="entry name" value="RNA-binding domain, RBD"/>
    <property type="match status" value="1"/>
</dbReference>
<evidence type="ECO:0000259" key="1">
    <source>
        <dbReference type="Pfam" id="PF11835"/>
    </source>
</evidence>
<proteinExistence type="predicted"/>
<dbReference type="InterPro" id="IPR021790">
    <property type="entry name" value="PTBP1-like_RRM2"/>
</dbReference>
<dbReference type="HOGENOM" id="CLU_457407_0_0_1"/>
<dbReference type="Gramene" id="OMERI01G00150.1">
    <property type="protein sequence ID" value="OMERI01G00150.1"/>
    <property type="gene ID" value="OMERI01G00150"/>
</dbReference>
<name>A0A0E0BVX7_9ORYZ</name>
<reference evidence="2" key="1">
    <citation type="submission" date="2015-04" db="UniProtKB">
        <authorList>
            <consortium name="EnsemblPlants"/>
        </authorList>
    </citation>
    <scope>IDENTIFICATION</scope>
</reference>
<dbReference type="STRING" id="40149.A0A0E0BVX7"/>
<dbReference type="Proteomes" id="UP000008021">
    <property type="component" value="Chromosome 1"/>
</dbReference>
<dbReference type="AlphaFoldDB" id="A0A0E0BVX7"/>
<dbReference type="Gene3D" id="3.30.70.330">
    <property type="match status" value="1"/>
</dbReference>
<feature type="domain" description="PTBP1-like RNA recognition motif 2" evidence="1">
    <location>
        <begin position="13"/>
        <end position="80"/>
    </location>
</feature>
<protein>
    <recommendedName>
        <fullName evidence="1">PTBP1-like RNA recognition motif 2 domain-containing protein</fullName>
    </recommendedName>
</protein>
<accession>A0A0E0BVX7</accession>
<dbReference type="GO" id="GO:0003676">
    <property type="term" value="F:nucleic acid binding"/>
    <property type="evidence" value="ECO:0007669"/>
    <property type="project" value="InterPro"/>
</dbReference>